<dbReference type="GO" id="GO:0022857">
    <property type="term" value="F:transmembrane transporter activity"/>
    <property type="evidence" value="ECO:0007669"/>
    <property type="project" value="UniProtKB-UniRule"/>
</dbReference>
<dbReference type="PROSITE" id="PS50850">
    <property type="entry name" value="MFS"/>
    <property type="match status" value="1"/>
</dbReference>
<evidence type="ECO:0000256" key="3">
    <source>
        <dbReference type="ARBA" id="ARBA00022475"/>
    </source>
</evidence>
<dbReference type="NCBIfam" id="NF003477">
    <property type="entry name" value="PRK05122.1"/>
    <property type="match status" value="1"/>
</dbReference>
<feature type="transmembrane region" description="Helical" evidence="8">
    <location>
        <begin position="304"/>
        <end position="328"/>
    </location>
</feature>
<feature type="transmembrane region" description="Helical" evidence="8">
    <location>
        <begin position="112"/>
        <end position="137"/>
    </location>
</feature>
<dbReference type="RefSeq" id="WP_008911130.1">
    <property type="nucleotide sequence ID" value="NZ_KB233222.1"/>
</dbReference>
<protein>
    <recommendedName>
        <fullName evidence="8">Uncharacterized MFS-type transporter OOA_05491</fullName>
    </recommendedName>
</protein>
<dbReference type="SUPFAM" id="SSF103473">
    <property type="entry name" value="MFS general substrate transporter"/>
    <property type="match status" value="1"/>
</dbReference>
<feature type="transmembrane region" description="Helical" evidence="8">
    <location>
        <begin position="87"/>
        <end position="106"/>
    </location>
</feature>
<feature type="transmembrane region" description="Helical" evidence="8">
    <location>
        <begin position="149"/>
        <end position="171"/>
    </location>
</feature>
<keyword evidence="5 8" id="KW-0812">Transmembrane</keyword>
<feature type="transmembrane region" description="Helical" evidence="8">
    <location>
        <begin position="276"/>
        <end position="298"/>
    </location>
</feature>
<evidence type="ECO:0000256" key="1">
    <source>
        <dbReference type="ARBA" id="ARBA00004651"/>
    </source>
</evidence>
<feature type="transmembrane region" description="Helical" evidence="8">
    <location>
        <begin position="367"/>
        <end position="386"/>
    </location>
</feature>
<feature type="transmembrane region" description="Helical" evidence="8">
    <location>
        <begin position="340"/>
        <end position="361"/>
    </location>
</feature>
<name>K8WTM2_9GAMM</name>
<feature type="transmembrane region" description="Helical" evidence="8">
    <location>
        <begin position="20"/>
        <end position="42"/>
    </location>
</feature>
<dbReference type="InterPro" id="IPR020846">
    <property type="entry name" value="MFS_dom"/>
</dbReference>
<evidence type="ECO:0000256" key="5">
    <source>
        <dbReference type="ARBA" id="ARBA00022692"/>
    </source>
</evidence>
<reference evidence="10 11" key="1">
    <citation type="journal article" date="2012" name="BMC Genomics">
        <title>Comparative genomics of bacteria in the genus Providencia isolated from wild Drosophila melanogaster.</title>
        <authorList>
            <person name="Galac M.R."/>
            <person name="Lazzaro B.P."/>
        </authorList>
    </citation>
    <scope>NUCLEOTIDE SEQUENCE [LARGE SCALE GENOMIC DNA]</scope>
    <source>
        <strain evidence="10 11">DSM 19968</strain>
    </source>
</reference>
<evidence type="ECO:0000256" key="6">
    <source>
        <dbReference type="ARBA" id="ARBA00022989"/>
    </source>
</evidence>
<dbReference type="InterPro" id="IPR037541">
    <property type="entry name" value="MFS_YfcJ"/>
</dbReference>
<evidence type="ECO:0000256" key="7">
    <source>
        <dbReference type="ARBA" id="ARBA00023136"/>
    </source>
</evidence>
<dbReference type="PATRIC" id="fig|1141662.3.peg.1115"/>
<comment type="similarity">
    <text evidence="8">Belongs to the major facilitator superfamily. YfcJ family.</text>
</comment>
<feature type="transmembrane region" description="Helical" evidence="8">
    <location>
        <begin position="177"/>
        <end position="200"/>
    </location>
</feature>
<dbReference type="Proteomes" id="UP000009336">
    <property type="component" value="Unassembled WGS sequence"/>
</dbReference>
<dbReference type="InterPro" id="IPR011701">
    <property type="entry name" value="MFS"/>
</dbReference>
<dbReference type="Gene3D" id="1.20.1250.20">
    <property type="entry name" value="MFS general substrate transporter like domains"/>
    <property type="match status" value="1"/>
</dbReference>
<evidence type="ECO:0000313" key="10">
    <source>
        <dbReference type="EMBL" id="EKT63286.1"/>
    </source>
</evidence>
<dbReference type="InterPro" id="IPR050171">
    <property type="entry name" value="MFS_Transporters"/>
</dbReference>
<evidence type="ECO:0000313" key="11">
    <source>
        <dbReference type="Proteomes" id="UP000009336"/>
    </source>
</evidence>
<dbReference type="AlphaFoldDB" id="K8WTM2"/>
<keyword evidence="4 8" id="KW-0997">Cell inner membrane</keyword>
<evidence type="ECO:0000256" key="2">
    <source>
        <dbReference type="ARBA" id="ARBA00022448"/>
    </source>
</evidence>
<comment type="subcellular location">
    <subcellularLocation>
        <location evidence="8">Cell inner membrane</location>
        <topology evidence="8">Multi-pass membrane protein</topology>
    </subcellularLocation>
    <subcellularLocation>
        <location evidence="1">Cell membrane</location>
        <topology evidence="1">Multi-pass membrane protein</topology>
    </subcellularLocation>
</comment>
<dbReference type="NCBIfam" id="NF009048">
    <property type="entry name" value="PRK12382.1"/>
    <property type="match status" value="1"/>
</dbReference>
<dbReference type="OrthoDB" id="322544at2"/>
<keyword evidence="6 8" id="KW-1133">Transmembrane helix</keyword>
<dbReference type="GO" id="GO:0005886">
    <property type="term" value="C:plasma membrane"/>
    <property type="evidence" value="ECO:0007669"/>
    <property type="project" value="UniProtKB-SubCell"/>
</dbReference>
<evidence type="ECO:0000256" key="8">
    <source>
        <dbReference type="HAMAP-Rule" id="MF_02091"/>
    </source>
</evidence>
<dbReference type="HOGENOM" id="CLU_001265_10_3_6"/>
<feature type="transmembrane region" description="Helical" evidence="8">
    <location>
        <begin position="221"/>
        <end position="243"/>
    </location>
</feature>
<accession>K8WTM2</accession>
<keyword evidence="3 8" id="KW-1003">Cell membrane</keyword>
<comment type="caution">
    <text evidence="10">The sequence shown here is derived from an EMBL/GenBank/DDBJ whole genome shotgun (WGS) entry which is preliminary data.</text>
</comment>
<feature type="transmembrane region" description="Helical" evidence="8">
    <location>
        <begin position="48"/>
        <end position="66"/>
    </location>
</feature>
<feature type="domain" description="Major facilitator superfamily (MFS) profile" evidence="9">
    <location>
        <begin position="184"/>
        <end position="390"/>
    </location>
</feature>
<dbReference type="EMBL" id="AKKL01000015">
    <property type="protein sequence ID" value="EKT63286.1"/>
    <property type="molecule type" value="Genomic_DNA"/>
</dbReference>
<dbReference type="eggNOG" id="COG2814">
    <property type="taxonomic scope" value="Bacteria"/>
</dbReference>
<keyword evidence="2 8" id="KW-0813">Transport</keyword>
<gene>
    <name evidence="10" type="ORF">OOA_05491</name>
</gene>
<dbReference type="CDD" id="cd17489">
    <property type="entry name" value="MFS_YfcJ_like"/>
    <property type="match status" value="1"/>
</dbReference>
<organism evidence="10 11">
    <name type="scientific">Providencia burhodogranariea DSM 19968</name>
    <dbReference type="NCBI Taxonomy" id="1141662"/>
    <lineage>
        <taxon>Bacteria</taxon>
        <taxon>Pseudomonadati</taxon>
        <taxon>Pseudomonadota</taxon>
        <taxon>Gammaproteobacteria</taxon>
        <taxon>Enterobacterales</taxon>
        <taxon>Morganellaceae</taxon>
        <taxon>Providencia</taxon>
    </lineage>
</organism>
<proteinExistence type="inferred from homology"/>
<dbReference type="Pfam" id="PF07690">
    <property type="entry name" value="MFS_1"/>
    <property type="match status" value="1"/>
</dbReference>
<dbReference type="PANTHER" id="PTHR23517">
    <property type="entry name" value="RESISTANCE PROTEIN MDTM, PUTATIVE-RELATED-RELATED"/>
    <property type="match status" value="1"/>
</dbReference>
<dbReference type="HAMAP" id="MF_02091">
    <property type="entry name" value="MFS_YfcJ"/>
    <property type="match status" value="1"/>
</dbReference>
<dbReference type="PANTHER" id="PTHR23517:SF1">
    <property type="match status" value="1"/>
</dbReference>
<evidence type="ECO:0000259" key="9">
    <source>
        <dbReference type="PROSITE" id="PS50850"/>
    </source>
</evidence>
<sequence>MSSDNTINTTAENSRSLLPLSFSLFLAYLCVGLPLPVIPLYVHKVLGLSNTMVGIVVGIQFLATVLTRAYAGKLADSRGGKRSNLQGIVACALAGLTYILAALLPADVMVKFSILIVGRLILGFGESQLITGHLTWGLGLVGKQRSGKVMSWTGMAIYGALAAGAPLGLYINQHWGILALGAAVIILPLIGLLINARIAGVAPLNGHPVSIWTMLVRVSPLGFALFLQGIGFAVIGTFVSLLFNAKGWPHAGLTLTCFGGAFVLVRVFFGHMPDRFGGLPVALGSFIIETLGLLLLFSAHSSHIALLGAALTGCGCSLIFPALGVEVVKRVEPQVRGTAMGAYAAFQDISYVVTGPIAGVLATQLGYSAVFAVAAACCVVGMGLLLRLKR</sequence>
<feature type="transmembrane region" description="Helical" evidence="8">
    <location>
        <begin position="249"/>
        <end position="269"/>
    </location>
</feature>
<evidence type="ECO:0000256" key="4">
    <source>
        <dbReference type="ARBA" id="ARBA00022519"/>
    </source>
</evidence>
<dbReference type="InterPro" id="IPR036259">
    <property type="entry name" value="MFS_trans_sf"/>
</dbReference>
<keyword evidence="7 8" id="KW-0472">Membrane</keyword>
<keyword evidence="11" id="KW-1185">Reference proteome</keyword>
<dbReference type="STRING" id="1141662.OOA_05491"/>